<evidence type="ECO:0000256" key="1">
    <source>
        <dbReference type="SAM" id="MobiDB-lite"/>
    </source>
</evidence>
<evidence type="ECO:0000313" key="3">
    <source>
        <dbReference type="Proteomes" id="UP000677054"/>
    </source>
</evidence>
<dbReference type="InterPro" id="IPR026698">
    <property type="entry name" value="UPF_C3orf38"/>
</dbReference>
<gene>
    <name evidence="2" type="ORF">DSTB1V02_LOCUS8868</name>
</gene>
<organism evidence="2">
    <name type="scientific">Darwinula stevensoni</name>
    <dbReference type="NCBI Taxonomy" id="69355"/>
    <lineage>
        <taxon>Eukaryota</taxon>
        <taxon>Metazoa</taxon>
        <taxon>Ecdysozoa</taxon>
        <taxon>Arthropoda</taxon>
        <taxon>Crustacea</taxon>
        <taxon>Oligostraca</taxon>
        <taxon>Ostracoda</taxon>
        <taxon>Podocopa</taxon>
        <taxon>Podocopida</taxon>
        <taxon>Darwinulocopina</taxon>
        <taxon>Darwinuloidea</taxon>
        <taxon>Darwinulidae</taxon>
        <taxon>Darwinula</taxon>
    </lineage>
</organism>
<protein>
    <submittedName>
        <fullName evidence="2">Uncharacterized protein</fullName>
    </submittedName>
</protein>
<accession>A0A7R9A7Z2</accession>
<name>A0A7R9A7Z2_9CRUS</name>
<dbReference type="PANTHER" id="PTHR21084:SF1">
    <property type="entry name" value="DENSE INCISORS"/>
    <property type="match status" value="1"/>
</dbReference>
<sequence>MLTSKEKQGMQELLELLPPDDLLSLTRTATGCVVPETVTEAIDAIILATDQPLKLLRRQKITYKLLLTYLLKMGIPFDATGGKVPLIFAILKYWGSDTRDSEADEQLSRGDEEPAAQAVDPIDSGTQHGGEPPDVREFASAFAQWYYDLLNGTVARKLSVLAEQKSPLTLTLHPLEEFGKQHFFDDASMRLRVFDQSDNLVHQEECYGCEQVSACLLNAVVSHNLLMNPNMSPGGIGGAQSPHGLIKVMCCGTLQTSGRVCGIFEQIFGLVRDILAGNSWKIKSTELTMKSQSAPSASSLPQKSQLPSLPSH</sequence>
<feature type="compositionally biased region" description="Basic and acidic residues" evidence="1">
    <location>
        <begin position="102"/>
        <end position="112"/>
    </location>
</feature>
<dbReference type="EMBL" id="LR901643">
    <property type="protein sequence ID" value="CAD7249067.1"/>
    <property type="molecule type" value="Genomic_DNA"/>
</dbReference>
<dbReference type="Proteomes" id="UP000677054">
    <property type="component" value="Unassembled WGS sequence"/>
</dbReference>
<dbReference type="Pfam" id="PF15008">
    <property type="entry name" value="DUF4518"/>
    <property type="match status" value="1"/>
</dbReference>
<dbReference type="EMBL" id="CAJPEV010002126">
    <property type="protein sequence ID" value="CAG0895761.1"/>
    <property type="molecule type" value="Genomic_DNA"/>
</dbReference>
<reference evidence="2" key="1">
    <citation type="submission" date="2020-11" db="EMBL/GenBank/DDBJ databases">
        <authorList>
            <person name="Tran Van P."/>
        </authorList>
    </citation>
    <scope>NUCLEOTIDE SEQUENCE</scope>
</reference>
<proteinExistence type="predicted"/>
<dbReference type="AlphaFoldDB" id="A0A7R9A7Z2"/>
<feature type="region of interest" description="Disordered" evidence="1">
    <location>
        <begin position="102"/>
        <end position="133"/>
    </location>
</feature>
<feature type="region of interest" description="Disordered" evidence="1">
    <location>
        <begin position="291"/>
        <end position="312"/>
    </location>
</feature>
<dbReference type="PANTHER" id="PTHR21084">
    <property type="entry name" value="DENSE INCISORS"/>
    <property type="match status" value="1"/>
</dbReference>
<dbReference type="OrthoDB" id="6407068at2759"/>
<evidence type="ECO:0000313" key="2">
    <source>
        <dbReference type="EMBL" id="CAD7249067.1"/>
    </source>
</evidence>
<keyword evidence="3" id="KW-1185">Reference proteome</keyword>